<sequence length="140" mass="16349">MCDIANLGGSRRFRVVTFLIKPDFKQGEKDLEEALKKIEKTNLFVKKKREDDVNIGLSKISEKEGEIDAMKKSVEAKEKELQAVEEKLNDRDRNVIPIFIDPLLVEIQKLLDEHNVILELKKREFHLEIDHKRKALDVEL</sequence>
<evidence type="ECO:0000256" key="5">
    <source>
        <dbReference type="SAM" id="Coils"/>
    </source>
</evidence>
<organism evidence="6 7">
    <name type="scientific">Kingdonia uniflora</name>
    <dbReference type="NCBI Taxonomy" id="39325"/>
    <lineage>
        <taxon>Eukaryota</taxon>
        <taxon>Viridiplantae</taxon>
        <taxon>Streptophyta</taxon>
        <taxon>Embryophyta</taxon>
        <taxon>Tracheophyta</taxon>
        <taxon>Spermatophyta</taxon>
        <taxon>Magnoliopsida</taxon>
        <taxon>Ranunculales</taxon>
        <taxon>Circaeasteraceae</taxon>
        <taxon>Kingdonia</taxon>
    </lineage>
</organism>
<dbReference type="OrthoDB" id="673795at2759"/>
<feature type="coiled-coil region" evidence="5">
    <location>
        <begin position="28"/>
        <end position="94"/>
    </location>
</feature>
<name>A0A7J7L296_9MAGN</name>
<evidence type="ECO:0000313" key="6">
    <source>
        <dbReference type="EMBL" id="KAF6136664.1"/>
    </source>
</evidence>
<evidence type="ECO:0000256" key="3">
    <source>
        <dbReference type="ARBA" id="ARBA00024186"/>
    </source>
</evidence>
<dbReference type="PANTHER" id="PTHR31908">
    <property type="entry name" value="PROTEIN CROWDED NUCLEI 4"/>
    <property type="match status" value="1"/>
</dbReference>
<proteinExistence type="inferred from homology"/>
<gene>
    <name evidence="6" type="ORF">GIB67_016120</name>
</gene>
<reference evidence="6 7" key="1">
    <citation type="journal article" date="2020" name="IScience">
        <title>Genome Sequencing of the Endangered Kingdonia uniflora (Circaeasteraceae, Ranunculales) Reveals Potential Mechanisms of Evolutionary Specialization.</title>
        <authorList>
            <person name="Sun Y."/>
            <person name="Deng T."/>
            <person name="Zhang A."/>
            <person name="Moore M.J."/>
            <person name="Landis J.B."/>
            <person name="Lin N."/>
            <person name="Zhang H."/>
            <person name="Zhang X."/>
            <person name="Huang J."/>
            <person name="Zhang X."/>
            <person name="Sun H."/>
            <person name="Wang H."/>
        </authorList>
    </citation>
    <scope>NUCLEOTIDE SEQUENCE [LARGE SCALE GENOMIC DNA]</scope>
    <source>
        <strain evidence="6">TB1705</strain>
        <tissue evidence="6">Leaf</tissue>
    </source>
</reference>
<evidence type="ECO:0000256" key="4">
    <source>
        <dbReference type="ARBA" id="ARBA00024208"/>
    </source>
</evidence>
<accession>A0A7J7L296</accession>
<dbReference type="EMBL" id="JACGCM010002686">
    <property type="protein sequence ID" value="KAF6136664.1"/>
    <property type="molecule type" value="Genomic_DNA"/>
</dbReference>
<comment type="subcellular location">
    <subcellularLocation>
        <location evidence="3">Nucleus lamina</location>
    </subcellularLocation>
</comment>
<protein>
    <submittedName>
        <fullName evidence="6">Uncharacterized protein</fullName>
    </submittedName>
</protein>
<keyword evidence="2" id="KW-0539">Nucleus</keyword>
<dbReference type="GO" id="GO:0005652">
    <property type="term" value="C:nuclear lamina"/>
    <property type="evidence" value="ECO:0007669"/>
    <property type="project" value="UniProtKB-SubCell"/>
</dbReference>
<dbReference type="InterPro" id="IPR040418">
    <property type="entry name" value="CRWN"/>
</dbReference>
<keyword evidence="1 5" id="KW-0175">Coiled coil</keyword>
<comment type="similarity">
    <text evidence="4">Belongs to the CRWN family.</text>
</comment>
<dbReference type="Proteomes" id="UP000541444">
    <property type="component" value="Unassembled WGS sequence"/>
</dbReference>
<evidence type="ECO:0000313" key="7">
    <source>
        <dbReference type="Proteomes" id="UP000541444"/>
    </source>
</evidence>
<dbReference type="PANTHER" id="PTHR31908:SF11">
    <property type="entry name" value="PROTEIN CROWDED NUCLEI 1"/>
    <property type="match status" value="1"/>
</dbReference>
<dbReference type="AlphaFoldDB" id="A0A7J7L296"/>
<keyword evidence="7" id="KW-1185">Reference proteome</keyword>
<dbReference type="GO" id="GO:0006997">
    <property type="term" value="P:nucleus organization"/>
    <property type="evidence" value="ECO:0007669"/>
    <property type="project" value="InterPro"/>
</dbReference>
<evidence type="ECO:0000256" key="1">
    <source>
        <dbReference type="ARBA" id="ARBA00023054"/>
    </source>
</evidence>
<comment type="caution">
    <text evidence="6">The sequence shown here is derived from an EMBL/GenBank/DDBJ whole genome shotgun (WGS) entry which is preliminary data.</text>
</comment>
<evidence type="ECO:0000256" key="2">
    <source>
        <dbReference type="ARBA" id="ARBA00023242"/>
    </source>
</evidence>